<organism evidence="9 10">
    <name type="scientific">Acorus gramineus</name>
    <name type="common">Dwarf sweet flag</name>
    <dbReference type="NCBI Taxonomy" id="55184"/>
    <lineage>
        <taxon>Eukaryota</taxon>
        <taxon>Viridiplantae</taxon>
        <taxon>Streptophyta</taxon>
        <taxon>Embryophyta</taxon>
        <taxon>Tracheophyta</taxon>
        <taxon>Spermatophyta</taxon>
        <taxon>Magnoliopsida</taxon>
        <taxon>Liliopsida</taxon>
        <taxon>Acoraceae</taxon>
        <taxon>Acorus</taxon>
    </lineage>
</organism>
<evidence type="ECO:0000256" key="8">
    <source>
        <dbReference type="PROSITE-ProRule" id="PRU00221"/>
    </source>
</evidence>
<dbReference type="InterPro" id="IPR037363">
    <property type="entry name" value="Sec13/Seh1_fam"/>
</dbReference>
<evidence type="ECO:0000256" key="6">
    <source>
        <dbReference type="ARBA" id="ARBA00022927"/>
    </source>
</evidence>
<keyword evidence="7" id="KW-0539">Nucleus</keyword>
<keyword evidence="10" id="KW-1185">Reference proteome</keyword>
<dbReference type="Proteomes" id="UP001179952">
    <property type="component" value="Unassembled WGS sequence"/>
</dbReference>
<protein>
    <recommendedName>
        <fullName evidence="11">Protein SEH1</fullName>
    </recommendedName>
</protein>
<dbReference type="GO" id="GO:0034198">
    <property type="term" value="P:cellular response to amino acid starvation"/>
    <property type="evidence" value="ECO:0007669"/>
    <property type="project" value="TreeGrafter"/>
</dbReference>
<comment type="subcellular location">
    <subcellularLocation>
        <location evidence="1">Nucleus envelope</location>
    </subcellularLocation>
</comment>
<keyword evidence="3" id="KW-0813">Transport</keyword>
<reference evidence="9" key="1">
    <citation type="journal article" date="2023" name="Nat. Commun.">
        <title>Diploid and tetraploid genomes of Acorus and the evolution of monocots.</title>
        <authorList>
            <person name="Ma L."/>
            <person name="Liu K.W."/>
            <person name="Li Z."/>
            <person name="Hsiao Y.Y."/>
            <person name="Qi Y."/>
            <person name="Fu T."/>
            <person name="Tang G.D."/>
            <person name="Zhang D."/>
            <person name="Sun W.H."/>
            <person name="Liu D.K."/>
            <person name="Li Y."/>
            <person name="Chen G.Z."/>
            <person name="Liu X.D."/>
            <person name="Liao X.Y."/>
            <person name="Jiang Y.T."/>
            <person name="Yu X."/>
            <person name="Hao Y."/>
            <person name="Huang J."/>
            <person name="Zhao X.W."/>
            <person name="Ke S."/>
            <person name="Chen Y.Y."/>
            <person name="Wu W.L."/>
            <person name="Hsu J.L."/>
            <person name="Lin Y.F."/>
            <person name="Huang M.D."/>
            <person name="Li C.Y."/>
            <person name="Huang L."/>
            <person name="Wang Z.W."/>
            <person name="Zhao X."/>
            <person name="Zhong W.Y."/>
            <person name="Peng D.H."/>
            <person name="Ahmad S."/>
            <person name="Lan S."/>
            <person name="Zhang J.S."/>
            <person name="Tsai W.C."/>
            <person name="Van de Peer Y."/>
            <person name="Liu Z.J."/>
        </authorList>
    </citation>
    <scope>NUCLEOTIDE SEQUENCE</scope>
    <source>
        <strain evidence="9">SCP</strain>
    </source>
</reference>
<reference evidence="9" key="2">
    <citation type="submission" date="2023-06" db="EMBL/GenBank/DDBJ databases">
        <authorList>
            <person name="Ma L."/>
            <person name="Liu K.-W."/>
            <person name="Li Z."/>
            <person name="Hsiao Y.-Y."/>
            <person name="Qi Y."/>
            <person name="Fu T."/>
            <person name="Tang G."/>
            <person name="Zhang D."/>
            <person name="Sun W.-H."/>
            <person name="Liu D.-K."/>
            <person name="Li Y."/>
            <person name="Chen G.-Z."/>
            <person name="Liu X.-D."/>
            <person name="Liao X.-Y."/>
            <person name="Jiang Y.-T."/>
            <person name="Yu X."/>
            <person name="Hao Y."/>
            <person name="Huang J."/>
            <person name="Zhao X.-W."/>
            <person name="Ke S."/>
            <person name="Chen Y.-Y."/>
            <person name="Wu W.-L."/>
            <person name="Hsu J.-L."/>
            <person name="Lin Y.-F."/>
            <person name="Huang M.-D."/>
            <person name="Li C.-Y."/>
            <person name="Huang L."/>
            <person name="Wang Z.-W."/>
            <person name="Zhao X."/>
            <person name="Zhong W.-Y."/>
            <person name="Peng D.-H."/>
            <person name="Ahmad S."/>
            <person name="Lan S."/>
            <person name="Zhang J.-S."/>
            <person name="Tsai W.-C."/>
            <person name="Van De Peer Y."/>
            <person name="Liu Z.-J."/>
        </authorList>
    </citation>
    <scope>NUCLEOTIDE SEQUENCE</scope>
    <source>
        <strain evidence="9">SCP</strain>
        <tissue evidence="9">Leaves</tissue>
    </source>
</reference>
<dbReference type="SUPFAM" id="SSF50978">
    <property type="entry name" value="WD40 repeat-like"/>
    <property type="match status" value="1"/>
</dbReference>
<name>A0AAV9BJV1_ACOGR</name>
<dbReference type="Pfam" id="PF00400">
    <property type="entry name" value="WD40"/>
    <property type="match status" value="1"/>
</dbReference>
<dbReference type="Gene3D" id="2.130.10.10">
    <property type="entry name" value="YVTN repeat-like/Quinoprotein amine dehydrogenase"/>
    <property type="match status" value="1"/>
</dbReference>
<feature type="repeat" description="WD" evidence="8">
    <location>
        <begin position="230"/>
        <end position="262"/>
    </location>
</feature>
<keyword evidence="5" id="KW-0677">Repeat</keyword>
<dbReference type="GO" id="GO:0015031">
    <property type="term" value="P:protein transport"/>
    <property type="evidence" value="ECO:0007669"/>
    <property type="project" value="UniProtKB-KW"/>
</dbReference>
<dbReference type="AlphaFoldDB" id="A0AAV9BJV1"/>
<evidence type="ECO:0000256" key="3">
    <source>
        <dbReference type="ARBA" id="ARBA00022448"/>
    </source>
</evidence>
<dbReference type="GO" id="GO:0031080">
    <property type="term" value="C:nuclear pore outer ring"/>
    <property type="evidence" value="ECO:0007669"/>
    <property type="project" value="TreeGrafter"/>
</dbReference>
<dbReference type="PANTHER" id="PTHR11024">
    <property type="entry name" value="NUCLEAR PORE COMPLEX PROTEIN SEC13 / SEH1 FAMILY MEMBER"/>
    <property type="match status" value="1"/>
</dbReference>
<accession>A0AAV9BJV1</accession>
<dbReference type="InterPro" id="IPR036322">
    <property type="entry name" value="WD40_repeat_dom_sf"/>
</dbReference>
<dbReference type="GO" id="GO:0005198">
    <property type="term" value="F:structural molecule activity"/>
    <property type="evidence" value="ECO:0007669"/>
    <property type="project" value="InterPro"/>
</dbReference>
<comment type="caution">
    <text evidence="9">The sequence shown here is derived from an EMBL/GenBank/DDBJ whole genome shotgun (WGS) entry which is preliminary data.</text>
</comment>
<comment type="similarity">
    <text evidence="2">Belongs to the WD repeat SEC13 family.</text>
</comment>
<evidence type="ECO:0000313" key="9">
    <source>
        <dbReference type="EMBL" id="KAK1276424.1"/>
    </source>
</evidence>
<keyword evidence="4 8" id="KW-0853">WD repeat</keyword>
<evidence type="ECO:0008006" key="11">
    <source>
        <dbReference type="Google" id="ProtNLM"/>
    </source>
</evidence>
<dbReference type="GO" id="GO:1904263">
    <property type="term" value="P:positive regulation of TORC1 signaling"/>
    <property type="evidence" value="ECO:0007669"/>
    <property type="project" value="TreeGrafter"/>
</dbReference>
<dbReference type="PANTHER" id="PTHR11024:SF3">
    <property type="entry name" value="NUCLEOPORIN SEH1"/>
    <property type="match status" value="1"/>
</dbReference>
<dbReference type="SMART" id="SM00320">
    <property type="entry name" value="WD40"/>
    <property type="match status" value="4"/>
</dbReference>
<dbReference type="PROSITE" id="PS50294">
    <property type="entry name" value="WD_REPEATS_REGION"/>
    <property type="match status" value="1"/>
</dbReference>
<evidence type="ECO:0000256" key="4">
    <source>
        <dbReference type="ARBA" id="ARBA00022574"/>
    </source>
</evidence>
<dbReference type="InterPro" id="IPR015943">
    <property type="entry name" value="WD40/YVTN_repeat-like_dom_sf"/>
</dbReference>
<evidence type="ECO:0000313" key="10">
    <source>
        <dbReference type="Proteomes" id="UP001179952"/>
    </source>
</evidence>
<gene>
    <name evidence="9" type="ORF">QJS04_geneDACA011094</name>
</gene>
<dbReference type="EMBL" id="JAUJYN010000003">
    <property type="protein sequence ID" value="KAK1276424.1"/>
    <property type="molecule type" value="Genomic_DNA"/>
</dbReference>
<dbReference type="InterPro" id="IPR001680">
    <property type="entry name" value="WD40_rpt"/>
</dbReference>
<dbReference type="GO" id="GO:0035859">
    <property type="term" value="C:Seh1-associated complex"/>
    <property type="evidence" value="ECO:0007669"/>
    <property type="project" value="TreeGrafter"/>
</dbReference>
<keyword evidence="6" id="KW-0653">Protein transport</keyword>
<evidence type="ECO:0000256" key="2">
    <source>
        <dbReference type="ARBA" id="ARBA00010102"/>
    </source>
</evidence>
<proteinExistence type="inferred from homology"/>
<evidence type="ECO:0000256" key="5">
    <source>
        <dbReference type="ARBA" id="ARBA00022737"/>
    </source>
</evidence>
<dbReference type="PROSITE" id="PS50082">
    <property type="entry name" value="WD_REPEATS_2"/>
    <property type="match status" value="1"/>
</dbReference>
<evidence type="ECO:0000256" key="1">
    <source>
        <dbReference type="ARBA" id="ARBA00004259"/>
    </source>
</evidence>
<evidence type="ECO:0000256" key="7">
    <source>
        <dbReference type="ARBA" id="ARBA00023242"/>
    </source>
</evidence>
<sequence length="282" mass="31440">MSFTNQQQAHESGIAKLVWAPPEYGDAVACICSDGSVSLWEELHDDSQSLIWKLCHLFEGAATARAVNLQFGLSSTALKMVVAYSDGHVKVYELLDPLELKKWQLQAEFQNVIDSVSRFGNPTCLSASIAWNPRRGDDQQFVLGFNSDLPQFNSAKIWEFEEDHQRWVPVAELALPEDKGERVHAVAWAPNIGRPYETIAVATCKGIAIWHVEQQADQDGRLSTKKVVLLSGHDGEIWQVEWDMSGMTLASTGADGMVRLWQCNLNGIWQEQAALDCCHAQD</sequence>